<dbReference type="EMBL" id="LN902843">
    <property type="protein sequence ID" value="CDS37431.1"/>
    <property type="molecule type" value="Genomic_DNA"/>
</dbReference>
<proteinExistence type="predicted"/>
<reference evidence="2" key="1">
    <citation type="journal article" date="2013" name="Nature">
        <title>The genomes of four tapeworm species reveal adaptations to parasitism.</title>
        <authorList>
            <person name="Tsai I.J."/>
            <person name="Zarowiecki M."/>
            <person name="Holroyd N."/>
            <person name="Garciarrubio A."/>
            <person name="Sanchez-Flores A."/>
            <person name="Brooks K.L."/>
            <person name="Tracey A."/>
            <person name="Bobes R.J."/>
            <person name="Fragoso G."/>
            <person name="Sciutto E."/>
            <person name="Aslett M."/>
            <person name="Beasley H."/>
            <person name="Bennett H.M."/>
            <person name="Cai J."/>
            <person name="Camicia F."/>
            <person name="Clark R."/>
            <person name="Cucher M."/>
            <person name="De Silva N."/>
            <person name="Day T.A."/>
            <person name="Deplazes P."/>
            <person name="Estrada K."/>
            <person name="Fernandez C."/>
            <person name="Holland P.W."/>
            <person name="Hou J."/>
            <person name="Hu S."/>
            <person name="Huckvale T."/>
            <person name="Hung S.S."/>
            <person name="Kamenetzky L."/>
            <person name="Keane J.A."/>
            <person name="Kiss F."/>
            <person name="Koziol U."/>
            <person name="Lambert O."/>
            <person name="Liu K."/>
            <person name="Luo X."/>
            <person name="Luo Y."/>
            <person name="Macchiaroli N."/>
            <person name="Nichol S."/>
            <person name="Paps J."/>
            <person name="Parkinson J."/>
            <person name="Pouchkina-Stantcheva N."/>
            <person name="Riddiford N."/>
            <person name="Rosenzvit M."/>
            <person name="Salinas G."/>
            <person name="Wasmuth J.D."/>
            <person name="Zamanian M."/>
            <person name="Zheng Y."/>
            <person name="Cai X."/>
            <person name="Soberon X."/>
            <person name="Olson P.D."/>
            <person name="Laclette J.P."/>
            <person name="Brehm K."/>
            <person name="Berriman M."/>
            <person name="Garciarrubio A."/>
            <person name="Bobes R.J."/>
            <person name="Fragoso G."/>
            <person name="Sanchez-Flores A."/>
            <person name="Estrada K."/>
            <person name="Cevallos M.A."/>
            <person name="Morett E."/>
            <person name="Gonzalez V."/>
            <person name="Portillo T."/>
            <person name="Ochoa-Leyva A."/>
            <person name="Jose M.V."/>
            <person name="Sciutto E."/>
            <person name="Landa A."/>
            <person name="Jimenez L."/>
            <person name="Valdes V."/>
            <person name="Carrero J.C."/>
            <person name="Larralde C."/>
            <person name="Morales-Montor J."/>
            <person name="Limon-Lason J."/>
            <person name="Soberon X."/>
            <person name="Laclette J.P."/>
        </authorList>
    </citation>
    <scope>NUCLEOTIDE SEQUENCE [LARGE SCALE GENOMIC DNA]</scope>
</reference>
<gene>
    <name evidence="2" type="ORF">EmuJ_000467700</name>
</gene>
<dbReference type="SUPFAM" id="SSF56327">
    <property type="entry name" value="LDH C-terminal domain-like"/>
    <property type="match status" value="1"/>
</dbReference>
<dbReference type="InterPro" id="IPR022383">
    <property type="entry name" value="Lactate/malate_DH_C"/>
</dbReference>
<reference evidence="2" key="2">
    <citation type="submission" date="2015-11" db="EMBL/GenBank/DDBJ databases">
        <authorList>
            <person name="Zhang Y."/>
            <person name="Guo Z."/>
        </authorList>
    </citation>
    <scope>NUCLEOTIDE SEQUENCE</scope>
</reference>
<dbReference type="STRING" id="6211.A0A068XYE3"/>
<name>A0A068XYE3_ECHMU</name>
<evidence type="ECO:0000259" key="1">
    <source>
        <dbReference type="Pfam" id="PF02866"/>
    </source>
</evidence>
<evidence type="ECO:0000313" key="3">
    <source>
        <dbReference type="Proteomes" id="UP000017246"/>
    </source>
</evidence>
<sequence length="156" mass="17374">MAAAFCILTKTKKWLKRSSVECGGVRLRSVYPTFGTEKDTEGYNKIPEAININGSNQFIKSMKNNSSWSIGLIACYTCEAILNDANVIIPLSTHAKHEGLLKNLPGIDKDIFMSLPCIVNANGVRGVMFEDIEDEEKEKLYASAKELEELILSINW</sequence>
<dbReference type="GO" id="GO:0006089">
    <property type="term" value="P:lactate metabolic process"/>
    <property type="evidence" value="ECO:0007669"/>
    <property type="project" value="TreeGrafter"/>
</dbReference>
<dbReference type="AlphaFoldDB" id="A0A068XYE3"/>
<dbReference type="PANTHER" id="PTHR43128">
    <property type="entry name" value="L-2-HYDROXYCARBOXYLATE DEHYDROGENASE (NAD(P)(+))"/>
    <property type="match status" value="1"/>
</dbReference>
<dbReference type="GO" id="GO:0004459">
    <property type="term" value="F:L-lactate dehydrogenase (NAD+) activity"/>
    <property type="evidence" value="ECO:0007669"/>
    <property type="project" value="TreeGrafter"/>
</dbReference>
<dbReference type="Pfam" id="PF02866">
    <property type="entry name" value="Ldh_1_C"/>
    <property type="match status" value="1"/>
</dbReference>
<dbReference type="InterPro" id="IPR015955">
    <property type="entry name" value="Lactate_DH/Glyco_Ohase_4_C"/>
</dbReference>
<dbReference type="Gene3D" id="3.90.110.10">
    <property type="entry name" value="Lactate dehydrogenase/glycoside hydrolase, family 4, C-terminal"/>
    <property type="match status" value="1"/>
</dbReference>
<protein>
    <submittedName>
        <fullName evidence="2">L lactate dehydrogenase</fullName>
    </submittedName>
</protein>
<keyword evidence="3" id="KW-1185">Reference proteome</keyword>
<dbReference type="OrthoDB" id="6273706at2759"/>
<dbReference type="PANTHER" id="PTHR43128:SF16">
    <property type="entry name" value="L-LACTATE DEHYDROGENASE"/>
    <property type="match status" value="1"/>
</dbReference>
<accession>A0A068XYE3</accession>
<feature type="domain" description="Lactate/malate dehydrogenase C-terminal" evidence="1">
    <location>
        <begin position="64"/>
        <end position="151"/>
    </location>
</feature>
<evidence type="ECO:0000313" key="2">
    <source>
        <dbReference type="EMBL" id="CDS37431.1"/>
    </source>
</evidence>
<dbReference type="Proteomes" id="UP000017246">
    <property type="component" value="Unassembled WGS sequence"/>
</dbReference>
<organism evidence="2 3">
    <name type="scientific">Echinococcus multilocularis</name>
    <name type="common">Fox tapeworm</name>
    <dbReference type="NCBI Taxonomy" id="6211"/>
    <lineage>
        <taxon>Eukaryota</taxon>
        <taxon>Metazoa</taxon>
        <taxon>Spiralia</taxon>
        <taxon>Lophotrochozoa</taxon>
        <taxon>Platyhelminthes</taxon>
        <taxon>Cestoda</taxon>
        <taxon>Eucestoda</taxon>
        <taxon>Cyclophyllidea</taxon>
        <taxon>Taeniidae</taxon>
        <taxon>Echinococcus</taxon>
    </lineage>
</organism>
<dbReference type="eggNOG" id="KOG1495">
    <property type="taxonomic scope" value="Eukaryota"/>
</dbReference>